<dbReference type="SMART" id="SM00421">
    <property type="entry name" value="HTH_LUXR"/>
    <property type="match status" value="1"/>
</dbReference>
<dbReference type="PROSITE" id="PS00622">
    <property type="entry name" value="HTH_LUXR_1"/>
    <property type="match status" value="1"/>
</dbReference>
<dbReference type="RefSeq" id="WP_171218341.1">
    <property type="nucleotide sequence ID" value="NZ_JABEPP010000003.1"/>
</dbReference>
<dbReference type="GO" id="GO:0003677">
    <property type="term" value="F:DNA binding"/>
    <property type="evidence" value="ECO:0007669"/>
    <property type="project" value="UniProtKB-KW"/>
</dbReference>
<dbReference type="GO" id="GO:0006355">
    <property type="term" value="P:regulation of DNA-templated transcription"/>
    <property type="evidence" value="ECO:0007669"/>
    <property type="project" value="InterPro"/>
</dbReference>
<dbReference type="PROSITE" id="PS50043">
    <property type="entry name" value="HTH_LUXR_2"/>
    <property type="match status" value="1"/>
</dbReference>
<proteinExistence type="predicted"/>
<keyword evidence="6" id="KW-1185">Reference proteome</keyword>
<gene>
    <name evidence="5" type="ORF">HJG44_10560</name>
</gene>
<keyword evidence="1" id="KW-0805">Transcription regulation</keyword>
<accession>A0A849HZ46</accession>
<dbReference type="EMBL" id="JABEPP010000003">
    <property type="protein sequence ID" value="NNM72816.1"/>
    <property type="molecule type" value="Genomic_DNA"/>
</dbReference>
<dbReference type="Pfam" id="PF00196">
    <property type="entry name" value="GerE"/>
    <property type="match status" value="1"/>
</dbReference>
<dbReference type="InterPro" id="IPR016032">
    <property type="entry name" value="Sig_transdc_resp-reg_C-effctor"/>
</dbReference>
<sequence length="249" mass="27944">MLENLILSIGSPDFGAALFDVFCREMSVRQVVLNRFEPDRPIEALVAQDNRTDGCVHTLVKDYIRHFHRHDPFWPMFAPSERREVEMRAIAVKEIAESEYAQRLFVGPGIAGKLSIIVRQPRQAICLTLYRDRRNGFFCGDEVARIDAMKPVLAAALERHLALVSRPPAPDVAGLTALLEMPNGGKTLSQREAAVCARVLLGFSNEAVALDLGLSFHSVSTYRRRAYAKLGITSQNELFALILRRNRDI</sequence>
<keyword evidence="2" id="KW-0238">DNA-binding</keyword>
<evidence type="ECO:0000256" key="1">
    <source>
        <dbReference type="ARBA" id="ARBA00023015"/>
    </source>
</evidence>
<protein>
    <submittedName>
        <fullName evidence="5">Helix-turn-helix transcriptional regulator</fullName>
    </submittedName>
</protein>
<dbReference type="PANTHER" id="PTHR44688">
    <property type="entry name" value="DNA-BINDING TRANSCRIPTIONAL ACTIVATOR DEVR_DOSR"/>
    <property type="match status" value="1"/>
</dbReference>
<evidence type="ECO:0000256" key="3">
    <source>
        <dbReference type="ARBA" id="ARBA00023163"/>
    </source>
</evidence>
<dbReference type="SUPFAM" id="SSF46894">
    <property type="entry name" value="C-terminal effector domain of the bipartite response regulators"/>
    <property type="match status" value="1"/>
</dbReference>
<evidence type="ECO:0000313" key="6">
    <source>
        <dbReference type="Proteomes" id="UP000564885"/>
    </source>
</evidence>
<dbReference type="PANTHER" id="PTHR44688:SF16">
    <property type="entry name" value="DNA-BINDING TRANSCRIPTIONAL ACTIVATOR DEVR_DOSR"/>
    <property type="match status" value="1"/>
</dbReference>
<comment type="caution">
    <text evidence="5">The sequence shown here is derived from an EMBL/GenBank/DDBJ whole genome shotgun (WGS) entry which is preliminary data.</text>
</comment>
<evidence type="ECO:0000256" key="2">
    <source>
        <dbReference type="ARBA" id="ARBA00023125"/>
    </source>
</evidence>
<organism evidence="5 6">
    <name type="scientific">Enterovirga aerilata</name>
    <dbReference type="NCBI Taxonomy" id="2730920"/>
    <lineage>
        <taxon>Bacteria</taxon>
        <taxon>Pseudomonadati</taxon>
        <taxon>Pseudomonadota</taxon>
        <taxon>Alphaproteobacteria</taxon>
        <taxon>Hyphomicrobiales</taxon>
        <taxon>Methylobacteriaceae</taxon>
        <taxon>Enterovirga</taxon>
    </lineage>
</organism>
<reference evidence="5 6" key="1">
    <citation type="submission" date="2020-04" db="EMBL/GenBank/DDBJ databases">
        <title>Enterovirga sp. isolate from soil.</title>
        <authorList>
            <person name="Chea S."/>
            <person name="Kim D.-U."/>
        </authorList>
    </citation>
    <scope>NUCLEOTIDE SEQUENCE [LARGE SCALE GENOMIC DNA]</scope>
    <source>
        <strain evidence="5 6">DB1703</strain>
    </source>
</reference>
<dbReference type="InterPro" id="IPR036388">
    <property type="entry name" value="WH-like_DNA-bd_sf"/>
</dbReference>
<dbReference type="Gene3D" id="1.10.10.10">
    <property type="entry name" value="Winged helix-like DNA-binding domain superfamily/Winged helix DNA-binding domain"/>
    <property type="match status" value="1"/>
</dbReference>
<name>A0A849HZ46_9HYPH</name>
<evidence type="ECO:0000313" key="5">
    <source>
        <dbReference type="EMBL" id="NNM72816.1"/>
    </source>
</evidence>
<keyword evidence="3" id="KW-0804">Transcription</keyword>
<dbReference type="Proteomes" id="UP000564885">
    <property type="component" value="Unassembled WGS sequence"/>
</dbReference>
<evidence type="ECO:0000259" key="4">
    <source>
        <dbReference type="PROSITE" id="PS50043"/>
    </source>
</evidence>
<dbReference type="InterPro" id="IPR000792">
    <property type="entry name" value="Tscrpt_reg_LuxR_C"/>
</dbReference>
<dbReference type="AlphaFoldDB" id="A0A849HZ46"/>
<feature type="domain" description="HTH luxR-type" evidence="4">
    <location>
        <begin position="181"/>
        <end position="246"/>
    </location>
</feature>